<dbReference type="EMBL" id="AL121997">
    <property type="status" value="NOT_ANNOTATED_CDS"/>
    <property type="molecule type" value="Genomic_DNA"/>
</dbReference>
<evidence type="ECO:0007829" key="3">
    <source>
        <dbReference type="PeptideAtlas" id="A0A8V8TKS8"/>
    </source>
</evidence>
<dbReference type="GeneTree" id="ENSGT00940000156359"/>
<dbReference type="Ensembl" id="ENST00000468626.2">
    <property type="protein sequence ID" value="ENSP00000513173.1"/>
    <property type="gene ID" value="ENSG00000143669.16"/>
</dbReference>
<reference evidence="1" key="1">
    <citation type="journal article" date="2001" name="Nature">
        <title>Initial sequencing and analysis of the human genome.</title>
        <authorList>
            <consortium name="International Human Genome Sequencing Consortium"/>
            <person name="Lander E.S."/>
            <person name="Linton L.M."/>
            <person name="Birren B."/>
            <person name="Nusbaum C."/>
            <person name="Zody M.C."/>
            <person name="Baldwin J."/>
            <person name="Devon K."/>
            <person name="Dewar K."/>
            <person name="Doyle M."/>
            <person name="FitzHugh W."/>
            <person name="Funke R."/>
            <person name="Gage D."/>
            <person name="Harris K."/>
            <person name="Heaford A."/>
            <person name="Howland J."/>
            <person name="Kann L."/>
            <person name="Lehoczky J."/>
            <person name="LeVine R."/>
            <person name="McEwan P."/>
            <person name="McKernan K."/>
            <person name="Meldrim J."/>
            <person name="Mesirov J.P."/>
            <person name="Miranda C."/>
            <person name="Morris W."/>
            <person name="Naylor J."/>
            <person name="Raymond C."/>
            <person name="Rosetti M."/>
            <person name="Santos R."/>
            <person name="Sheridan A."/>
            <person name="Sougnez C."/>
            <person name="Stange-Thomann N."/>
            <person name="Stojanovic N."/>
            <person name="Subramanian A."/>
            <person name="Wyman D."/>
            <person name="Rogers J."/>
            <person name="Sulston J."/>
            <person name="Ainscough R."/>
            <person name="Beck S."/>
            <person name="Bentley D."/>
            <person name="Burton J."/>
            <person name="Clee C."/>
            <person name="Carter N."/>
            <person name="Coulson A."/>
            <person name="Deadman R."/>
            <person name="Deloukas P."/>
            <person name="Dunham A."/>
            <person name="Dunham I."/>
            <person name="Durbin R."/>
            <person name="French L."/>
            <person name="Grafham D."/>
            <person name="Gregory S."/>
            <person name="Hubbard T."/>
            <person name="Humphray S."/>
            <person name="Hunt A."/>
            <person name="Jones M."/>
            <person name="Lloyd C."/>
            <person name="McMurray A."/>
            <person name="Matthews L."/>
            <person name="Mercer S."/>
            <person name="Milne S."/>
            <person name="Mullikin J.C."/>
            <person name="Mungall A."/>
            <person name="Plumb R."/>
            <person name="Ross M."/>
            <person name="Shownkeen R."/>
            <person name="Sims S."/>
            <person name="Waterston R.H."/>
            <person name="Wilson R.K."/>
            <person name="Hillier L.W."/>
            <person name="McPherson J.D."/>
            <person name="Marra M.A."/>
            <person name="Mardis E.R."/>
            <person name="Fulton L.A."/>
            <person name="Chinwalla A.T."/>
            <person name="Pepin K.H."/>
            <person name="Gish W.R."/>
            <person name="Chissoe S.L."/>
            <person name="Wendl M.C."/>
            <person name="Delehaunty K.D."/>
            <person name="Miner T.L."/>
            <person name="Delehaunty A."/>
            <person name="Kramer J.B."/>
            <person name="Cook L.L."/>
            <person name="Fulton R.S."/>
            <person name="Johnson D.L."/>
            <person name="Minx P.J."/>
            <person name="Clifton S.W."/>
            <person name="Hawkins T."/>
            <person name="Branscomb E."/>
            <person name="Predki P."/>
            <person name="Richardson P."/>
            <person name="Wenning S."/>
            <person name="Slezak T."/>
            <person name="Doggett N."/>
            <person name="Cheng J.F."/>
            <person name="Olsen A."/>
            <person name="Lucas S."/>
            <person name="Elkin C."/>
            <person name="Uberbacher E."/>
            <person name="Frazier M."/>
            <person name="Gibbs R.A."/>
            <person name="Muzny D.M."/>
            <person name="Scherer S.E."/>
            <person name="Bouck J.B."/>
            <person name="Sodergren E.J."/>
            <person name="Worley K.C."/>
            <person name="Rives C.M."/>
            <person name="Gorrell J.H."/>
            <person name="Metzker M.L."/>
            <person name="Naylor S.L."/>
            <person name="Kucherlapati R.S."/>
            <person name="Nelson D.L."/>
            <person name="Weinstock G.M."/>
            <person name="Sakaki Y."/>
            <person name="Fujiyama A."/>
            <person name="Hattori M."/>
            <person name="Yada T."/>
            <person name="Toyoda A."/>
            <person name="Itoh T."/>
            <person name="Kawagoe C."/>
            <person name="Watanabe H."/>
            <person name="Totoki Y."/>
            <person name="Taylor T."/>
            <person name="Weissenbach J."/>
            <person name="Heilig R."/>
            <person name="Saurin W."/>
            <person name="Artiguenave F."/>
            <person name="Brottier P."/>
            <person name="Bruls T."/>
            <person name="Pelletier E."/>
            <person name="Robert C."/>
            <person name="Wincker P."/>
            <person name="Smith D.R."/>
            <person name="Doucette-Stamm L."/>
            <person name="Rubenfield M."/>
            <person name="Weinstock K."/>
            <person name="Lee H.M."/>
            <person name="Dubois J."/>
            <person name="Rosenthal A."/>
            <person name="Platzer M."/>
            <person name="Nyakatura G."/>
            <person name="Taudien S."/>
            <person name="Rump A."/>
            <person name="Yang H."/>
            <person name="Yu J."/>
            <person name="Wang J."/>
            <person name="Huang G."/>
            <person name="Gu J."/>
            <person name="Hood L."/>
            <person name="Rowen L."/>
            <person name="Madan A."/>
            <person name="Qin S."/>
            <person name="Davis R.W."/>
            <person name="Federspiel N.A."/>
            <person name="Abola A.P."/>
            <person name="Proctor M.J."/>
            <person name="Myers R.M."/>
            <person name="Schmutz J."/>
            <person name="Dickson M."/>
            <person name="Grimwood J."/>
            <person name="Cox D.R."/>
            <person name="Olson M.V."/>
            <person name="Kaul R."/>
            <person name="Raymond C."/>
            <person name="Shimizu N."/>
            <person name="Kawasaki K."/>
            <person name="Minoshima S."/>
            <person name="Evans G.A."/>
            <person name="Athanasiou M."/>
            <person name="Schultz R."/>
            <person name="Roe B.A."/>
            <person name="Chen F."/>
            <person name="Pan H."/>
            <person name="Ramser J."/>
            <person name="Lehrach H."/>
            <person name="Reinhardt R."/>
            <person name="McCombie W.R."/>
            <person name="de la Bastide M."/>
            <person name="Dedhia N."/>
            <person name="Blocker H."/>
            <person name="Hornischer K."/>
            <person name="Nordsiek G."/>
            <person name="Agarwala R."/>
            <person name="Aravind L."/>
            <person name="Bailey J.A."/>
            <person name="Bateman A."/>
            <person name="Batzoglou S."/>
            <person name="Birney E."/>
            <person name="Bork P."/>
            <person name="Brown D.G."/>
            <person name="Burge C.B."/>
            <person name="Cerutti L."/>
            <person name="Chen H.C."/>
            <person name="Church D."/>
            <person name="Clamp M."/>
            <person name="Copley R.R."/>
            <person name="Doerks T."/>
            <person name="Eddy S.R."/>
            <person name="Eichler E.E."/>
            <person name="Furey T.S."/>
            <person name="Galagan J."/>
            <person name="Gilbert J.G."/>
            <person name="Harmon C."/>
            <person name="Hayashizaki Y."/>
            <person name="Haussler D."/>
            <person name="Hermjakob H."/>
            <person name="Hokamp K."/>
            <person name="Jang W."/>
            <person name="Johnson L.S."/>
            <person name="Jones T.A."/>
            <person name="Kasif S."/>
            <person name="Kaspryzk A."/>
            <person name="Kennedy S."/>
            <person name="Kent W.J."/>
            <person name="Kitts P."/>
            <person name="Koonin E.V."/>
            <person name="Korf I."/>
            <person name="Kulp D."/>
            <person name="Lancet D."/>
            <person name="Lowe T.M."/>
            <person name="McLysaght A."/>
            <person name="Mikkelsen T."/>
            <person name="Moran J.V."/>
            <person name="Mulder N."/>
            <person name="Pollara V.J."/>
            <person name="Ponting C.P."/>
            <person name="Schuler G."/>
            <person name="Schultz J."/>
            <person name="Slater G."/>
            <person name="Smit A.F."/>
            <person name="Stupka E."/>
            <person name="Szustakowski J."/>
            <person name="Thierry-Mieg D."/>
            <person name="Thierry-Mieg J."/>
            <person name="Wagner L."/>
            <person name="Wallis J."/>
            <person name="Wheeler R."/>
            <person name="Williams A."/>
            <person name="Wolf Y.I."/>
            <person name="Wolfe K.H."/>
            <person name="Yang S.P."/>
            <person name="Yeh R.F."/>
            <person name="Collins F."/>
            <person name="Guyer M.S."/>
            <person name="Peterson J."/>
            <person name="Felsenfeld A."/>
            <person name="Wetterstrand K.A."/>
            <person name="Patrinos A."/>
            <person name="Morgan M.J."/>
            <person name="de Jong P."/>
            <person name="Catanese J.J."/>
            <person name="Osoegawa K."/>
            <person name="Shizuya H."/>
            <person name="Choi S."/>
            <person name="Chen Y.J."/>
        </authorList>
    </citation>
    <scope>NUCLEOTIDE SEQUENCE [LARGE SCALE GENOMIC DNA]</scope>
</reference>
<accession>A0A8V8TKS8</accession>
<proteinExistence type="evidence at protein level"/>
<reference evidence="1" key="2">
    <citation type="journal article" date="2004" name="Nature">
        <title>Finishing the euchromatic sequence of the human genome.</title>
        <authorList>
            <consortium name="International Human Genome Sequencing Consortium"/>
        </authorList>
    </citation>
    <scope>NUCLEOTIDE SEQUENCE [LARGE SCALE GENOMIC DNA]</scope>
</reference>
<reference evidence="1" key="4">
    <citation type="submission" date="2025-05" db="UniProtKB">
        <authorList>
            <consortium name="Ensembl"/>
        </authorList>
    </citation>
    <scope>IDENTIFICATION</scope>
</reference>
<dbReference type="OrthoDB" id="26681at2759"/>
<dbReference type="Proteomes" id="UP000005640">
    <property type="component" value="Chromosome 1"/>
</dbReference>
<dbReference type="Ensembl" id="ENST00000697182.1">
    <property type="protein sequence ID" value="ENSP00000513169.1"/>
    <property type="gene ID" value="ENSG00000143669.16"/>
</dbReference>
<sequence>MSTDSNSLAREFLTDVNRLCNAVVQRVEAREEEEEETHMATLGQYLVHGRGFLLLTKLNSIIDQVTFLYQILTFINI</sequence>
<reference evidence="1 2" key="3">
    <citation type="journal article" date="2006" name="Nature">
        <title>The DNA sequence and biological annotation of human chromosome 1.</title>
        <authorList>
            <person name="Gregory S.G."/>
            <person name="Barlow K.F."/>
            <person name="McLay K.E."/>
            <person name="Kaul R."/>
            <person name="Swarbreck D."/>
            <person name="Dunham A."/>
            <person name="Scott C.E."/>
            <person name="Howe K.L."/>
            <person name="Woodfine K."/>
            <person name="Spencer C.C."/>
            <person name="Jones M.C."/>
            <person name="Gillson C."/>
            <person name="Searle S."/>
            <person name="Zhou Y."/>
            <person name="Kokocinski F."/>
            <person name="McDonald L."/>
            <person name="Evans R."/>
            <person name="Phillips K."/>
            <person name="Atkinson A."/>
            <person name="Cooper R."/>
            <person name="Jones C."/>
            <person name="Hall R.E."/>
            <person name="Andrews T.D."/>
            <person name="Lloyd C."/>
            <person name="Ainscough R."/>
            <person name="Almeida J.P."/>
            <person name="Ambrose K.D."/>
            <person name="Anderson F."/>
            <person name="Andrew R.W."/>
            <person name="Ashwell R.I."/>
            <person name="Aubin K."/>
            <person name="Babbage A.K."/>
            <person name="Bagguley C.L."/>
            <person name="Bailey J."/>
            <person name="Beasley H."/>
            <person name="Bethel G."/>
            <person name="Bird C.P."/>
            <person name="Bray-Allen S."/>
            <person name="Brown J.Y."/>
            <person name="Brown A.J."/>
            <person name="Buckley D."/>
            <person name="Burton J."/>
            <person name="Bye J."/>
            <person name="Carder C."/>
            <person name="Chapman J.C."/>
            <person name="Clark S.Y."/>
            <person name="Clarke G."/>
            <person name="Clee C."/>
            <person name="Cobley V."/>
            <person name="Collier R.E."/>
            <person name="Corby N."/>
            <person name="Coville G.J."/>
            <person name="Davies J."/>
            <person name="Deadman R."/>
            <person name="Dunn M."/>
            <person name="Earthrowl M."/>
            <person name="Ellington A.G."/>
            <person name="Errington H."/>
            <person name="Frankish A."/>
            <person name="Frankland J."/>
            <person name="French L."/>
            <person name="Garner P."/>
            <person name="Garnett J."/>
            <person name="Gay L."/>
            <person name="Ghori M.R."/>
            <person name="Gibson R."/>
            <person name="Gilby L.M."/>
            <person name="Gillett W."/>
            <person name="Glithero R.J."/>
            <person name="Grafham D.V."/>
            <person name="Griffiths C."/>
            <person name="Griffiths-Jones S."/>
            <person name="Grocock R."/>
            <person name="Hammond S."/>
            <person name="Harrison E.S."/>
            <person name="Hart E."/>
            <person name="Haugen E."/>
            <person name="Heath P.D."/>
            <person name="Holmes S."/>
            <person name="Holt K."/>
            <person name="Howden P.J."/>
            <person name="Hunt A.R."/>
            <person name="Hunt S.E."/>
            <person name="Hunter G."/>
            <person name="Isherwood J."/>
            <person name="James R."/>
            <person name="Johnson C."/>
            <person name="Johnson D."/>
            <person name="Joy A."/>
            <person name="Kay M."/>
            <person name="Kershaw J.K."/>
            <person name="Kibukawa M."/>
            <person name="Kimberley A.M."/>
            <person name="King A."/>
            <person name="Knights A.J."/>
            <person name="Lad H."/>
            <person name="Laird G."/>
            <person name="Lawlor S."/>
            <person name="Leongamornlert D.A."/>
            <person name="Lloyd D.M."/>
            <person name="Loveland J."/>
            <person name="Lovell J."/>
            <person name="Lush M.J."/>
            <person name="Lyne R."/>
            <person name="Martin S."/>
            <person name="Mashreghi-Mohammadi M."/>
            <person name="Matthews L."/>
            <person name="Matthews N.S."/>
            <person name="McLaren S."/>
            <person name="Milne S."/>
            <person name="Mistry S."/>
            <person name="Moore M.J."/>
            <person name="Nickerson T."/>
            <person name="O'Dell C.N."/>
            <person name="Oliver K."/>
            <person name="Palmeiri A."/>
            <person name="Palmer S.A."/>
            <person name="Parker A."/>
            <person name="Patel D."/>
            <person name="Pearce A.V."/>
            <person name="Peck A.I."/>
            <person name="Pelan S."/>
            <person name="Phelps K."/>
            <person name="Phillimore B.J."/>
            <person name="Plumb R."/>
            <person name="Rajan J."/>
            <person name="Raymond C."/>
            <person name="Rouse G."/>
            <person name="Saenphimmachak C."/>
            <person name="Sehra H.K."/>
            <person name="Sheridan E."/>
            <person name="Shownkeen R."/>
            <person name="Sims S."/>
            <person name="Skuce C.D."/>
            <person name="Smith M."/>
            <person name="Steward C."/>
            <person name="Subramanian S."/>
            <person name="Sycamore N."/>
            <person name="Tracey A."/>
            <person name="Tromans A."/>
            <person name="Van Helmond Z."/>
            <person name="Wall M."/>
            <person name="Wallis J.M."/>
            <person name="White S."/>
            <person name="Whitehead S.L."/>
            <person name="Wilkinson J.E."/>
            <person name="Willey D.L."/>
            <person name="Williams H."/>
            <person name="Wilming L."/>
            <person name="Wray P.W."/>
            <person name="Wu Z."/>
            <person name="Coulson A."/>
            <person name="Vaudin M."/>
            <person name="Sulston J.E."/>
            <person name="Durbin R."/>
            <person name="Hubbard T."/>
            <person name="Wooster R."/>
            <person name="Dunham I."/>
            <person name="Carter N.P."/>
            <person name="McVean G."/>
            <person name="Ross M.T."/>
            <person name="Harrow J."/>
            <person name="Olson M.V."/>
            <person name="Beck S."/>
            <person name="Rogers J."/>
            <person name="Bentley D.R."/>
            <person name="Banerjee R."/>
            <person name="Bryant S.P."/>
            <person name="Burford D.C."/>
            <person name="Burrill W.D."/>
            <person name="Clegg S.M."/>
            <person name="Dhami P."/>
            <person name="Dovey O."/>
            <person name="Faulkner L.M."/>
            <person name="Gribble S.M."/>
            <person name="Langford C.F."/>
            <person name="Pandian R.D."/>
            <person name="Porter K.M."/>
            <person name="Prigmore E."/>
        </authorList>
    </citation>
    <scope>NUCLEOTIDE SEQUENCE [LARGE SCALE GENOMIC DNA]</scope>
</reference>
<dbReference type="EMBL" id="KF455167">
    <property type="status" value="NOT_ANNOTATED_CDS"/>
    <property type="molecule type" value="Genomic_DNA"/>
</dbReference>
<evidence type="ECO:0000313" key="1">
    <source>
        <dbReference type="Ensembl" id="ENSP00000513173.1"/>
    </source>
</evidence>
<dbReference type="EMBL" id="AL133286">
    <property type="status" value="NOT_ANNOTATED_CDS"/>
    <property type="molecule type" value="Genomic_DNA"/>
</dbReference>
<dbReference type="OpenTargets" id="ENSG00000143669"/>
<gene>
    <name evidence="1" type="primary">LYST</name>
</gene>
<keyword evidence="3 4" id="KW-1267">Proteomics identification</keyword>
<evidence type="ECO:0007829" key="4">
    <source>
        <dbReference type="ProteomicsDB" id="A0A8V8TKS8"/>
    </source>
</evidence>
<dbReference type="HGNC" id="HGNC:1968">
    <property type="gene designation" value="LYST"/>
</dbReference>
<protein>
    <submittedName>
        <fullName evidence="1">Lysosomal trafficking regulator</fullName>
    </submittedName>
</protein>
<keyword evidence="2" id="KW-1185">Reference proteome</keyword>
<organism evidence="1 2">
    <name type="scientific">Homo sapiens</name>
    <name type="common">Human</name>
    <dbReference type="NCBI Taxonomy" id="9606"/>
    <lineage>
        <taxon>Eukaryota</taxon>
        <taxon>Metazoa</taxon>
        <taxon>Chordata</taxon>
        <taxon>Craniata</taxon>
        <taxon>Vertebrata</taxon>
        <taxon>Euteleostomi</taxon>
        <taxon>Mammalia</taxon>
        <taxon>Eutheria</taxon>
        <taxon>Euarchontoglires</taxon>
        <taxon>Primates</taxon>
        <taxon>Haplorrhini</taxon>
        <taxon>Catarrhini</taxon>
        <taxon>Hominidae</taxon>
        <taxon>Homo</taxon>
    </lineage>
</organism>
<dbReference type="EMBL" id="AL390765">
    <property type="status" value="NOT_ANNOTATED_CDS"/>
    <property type="molecule type" value="Genomic_DNA"/>
</dbReference>
<dbReference type="SMR" id="A0A8V8TKS8"/>
<evidence type="ECO:0000313" key="2">
    <source>
        <dbReference type="Proteomes" id="UP000005640"/>
    </source>
</evidence>
<dbReference type="AlphaFoldDB" id="A0A8V8TKS8"/>
<name>A0A8V8TKS8_HUMAN</name>